<accession>A0A8S9XNP6</accession>
<organism evidence="3 4">
    <name type="scientific">Apolygus lucorum</name>
    <name type="common">Small green plant bug</name>
    <name type="synonym">Lygocoris lucorum</name>
    <dbReference type="NCBI Taxonomy" id="248454"/>
    <lineage>
        <taxon>Eukaryota</taxon>
        <taxon>Metazoa</taxon>
        <taxon>Ecdysozoa</taxon>
        <taxon>Arthropoda</taxon>
        <taxon>Hexapoda</taxon>
        <taxon>Insecta</taxon>
        <taxon>Pterygota</taxon>
        <taxon>Neoptera</taxon>
        <taxon>Paraneoptera</taxon>
        <taxon>Hemiptera</taxon>
        <taxon>Heteroptera</taxon>
        <taxon>Panheteroptera</taxon>
        <taxon>Cimicomorpha</taxon>
        <taxon>Miridae</taxon>
        <taxon>Mirini</taxon>
        <taxon>Apolygus</taxon>
    </lineage>
</organism>
<dbReference type="Proteomes" id="UP000466442">
    <property type="component" value="Unassembled WGS sequence"/>
</dbReference>
<proteinExistence type="predicted"/>
<sequence length="675" mass="77433">MATTEDEKGPSLKKRLDRLEGELKRLHDKIIQRRLKKLQSSYTSNESITLESNKPYLPRDRGRNPIDDGKDWYKCLKSITQSIAQGSDAIRRIASLTDITSMNETFSSIMQYTTDQESCGPKAIGRPGQTDRDLLAYHVNTGWPARTTSDNSAFEKTNVSKSLTMSRSDGGISNIQSKNPQMHVFQHKKLKEETKKRQIAERKVTDALKPTNADDSKAKSSSNKPNITTSTREKGQEIETNALDDKEEPSQTISGDTEELPMESRRSLIEKKYVEEREKRIELEGIVSQFREDLKSKTKECAQISVGQKMALALAEQFRAKYEKGSRNSSDDESYLMKALKDSNKECLKLQDELSRLNKTQEQNMANAYKERALKAEVELQSLQKHLEQYSKLNPLDSKIVQTVLEKHKQAYSELLLAKKCSDAEYKARCRRLEGEVARLHAYYEKRVSTLNDRIKELLLQLQEKIICIDSFTNSRDNCDVNTLKKTVSEMNVEARQRDAEIGALNAIIADKDNYAKLIETQKEEAMEKLNDLQKAVGELQSSLDTKNAEIGRLLEKVQKKSDEIAIKEKLLIDHSETVTELRKTLSEHKKTNDQSREELFSQLMTLKQENARLLENVSEMTLTIMESEKFKEGQEKNMFLLQQLEAQVYDRQNEWEQQLCTMSKEKDQAIQTAK</sequence>
<feature type="compositionally biased region" description="Polar residues" evidence="2">
    <location>
        <begin position="42"/>
        <end position="52"/>
    </location>
</feature>
<dbReference type="AlphaFoldDB" id="A0A8S9XNP6"/>
<feature type="region of interest" description="Disordered" evidence="2">
    <location>
        <begin position="42"/>
        <end position="63"/>
    </location>
</feature>
<evidence type="ECO:0000313" key="3">
    <source>
        <dbReference type="EMBL" id="KAF6209205.1"/>
    </source>
</evidence>
<feature type="region of interest" description="Disordered" evidence="2">
    <location>
        <begin position="148"/>
        <end position="263"/>
    </location>
</feature>
<keyword evidence="4" id="KW-1185">Reference proteome</keyword>
<feature type="coiled-coil region" evidence="1">
    <location>
        <begin position="340"/>
        <end position="393"/>
    </location>
</feature>
<dbReference type="OrthoDB" id="7451790at2759"/>
<reference evidence="3" key="1">
    <citation type="journal article" date="2021" name="Mol. Ecol. Resour.">
        <title>Apolygus lucorum genome provides insights into omnivorousness and mesophyll feeding.</title>
        <authorList>
            <person name="Liu Y."/>
            <person name="Liu H."/>
            <person name="Wang H."/>
            <person name="Huang T."/>
            <person name="Liu B."/>
            <person name="Yang B."/>
            <person name="Yin L."/>
            <person name="Li B."/>
            <person name="Zhang Y."/>
            <person name="Zhang S."/>
            <person name="Jiang F."/>
            <person name="Zhang X."/>
            <person name="Ren Y."/>
            <person name="Wang B."/>
            <person name="Wang S."/>
            <person name="Lu Y."/>
            <person name="Wu K."/>
            <person name="Fan W."/>
            <person name="Wang G."/>
        </authorList>
    </citation>
    <scope>NUCLEOTIDE SEQUENCE</scope>
    <source>
        <strain evidence="3">12Hb</strain>
    </source>
</reference>
<keyword evidence="1" id="KW-0175">Coiled coil</keyword>
<evidence type="ECO:0000313" key="4">
    <source>
        <dbReference type="Proteomes" id="UP000466442"/>
    </source>
</evidence>
<name>A0A8S9XNP6_APOLU</name>
<dbReference type="EMBL" id="WIXP02000006">
    <property type="protein sequence ID" value="KAF6209205.1"/>
    <property type="molecule type" value="Genomic_DNA"/>
</dbReference>
<evidence type="ECO:0000256" key="2">
    <source>
        <dbReference type="SAM" id="MobiDB-lite"/>
    </source>
</evidence>
<evidence type="ECO:0000256" key="1">
    <source>
        <dbReference type="SAM" id="Coils"/>
    </source>
</evidence>
<comment type="caution">
    <text evidence="3">The sequence shown here is derived from an EMBL/GenBank/DDBJ whole genome shotgun (WGS) entry which is preliminary data.</text>
</comment>
<feature type="compositionally biased region" description="Basic and acidic residues" evidence="2">
    <location>
        <begin position="190"/>
        <end position="218"/>
    </location>
</feature>
<feature type="compositionally biased region" description="Polar residues" evidence="2">
    <location>
        <begin position="148"/>
        <end position="180"/>
    </location>
</feature>
<protein>
    <submittedName>
        <fullName evidence="3">Uncharacterized protein</fullName>
    </submittedName>
</protein>
<feature type="coiled-coil region" evidence="1">
    <location>
        <begin position="516"/>
        <end position="624"/>
    </location>
</feature>
<gene>
    <name evidence="3" type="ORF">GE061_014950</name>
</gene>